<dbReference type="AlphaFoldDB" id="A0AAE0RLV3"/>
<dbReference type="EMBL" id="JAEAOA010000057">
    <property type="protein sequence ID" value="KAK3575904.1"/>
    <property type="molecule type" value="Genomic_DNA"/>
</dbReference>
<reference evidence="2" key="3">
    <citation type="submission" date="2023-05" db="EMBL/GenBank/DDBJ databases">
        <authorList>
            <person name="Smith C.H."/>
        </authorList>
    </citation>
    <scope>NUCLEOTIDE SEQUENCE</scope>
    <source>
        <strain evidence="2">CHS0354</strain>
        <tissue evidence="2">Mantle</tissue>
    </source>
</reference>
<keyword evidence="3" id="KW-1185">Reference proteome</keyword>
<evidence type="ECO:0000313" key="2">
    <source>
        <dbReference type="EMBL" id="KAK3575904.1"/>
    </source>
</evidence>
<sequence>MIIKKMIMFFGFLIIMLTSVDATNVCFSRTLDTKTLANLYLKILLSDVGTWYPCKLNTDIAVGRWNMVPVQAQYGYCCRTLEHGTRASSIRILLSDVGTWYPCKLNTDIAVGRWNMVPVQAQYGYCCRTLEHGTRASSIRICVNAIH</sequence>
<keyword evidence="1" id="KW-0732">Signal</keyword>
<protein>
    <submittedName>
        <fullName evidence="2">Uncharacterized protein</fullName>
    </submittedName>
</protein>
<accession>A0AAE0RLV3</accession>
<gene>
    <name evidence="2" type="ORF">CHS0354_000181</name>
</gene>
<name>A0AAE0RLV3_9BIVA</name>
<reference evidence="2" key="1">
    <citation type="journal article" date="2021" name="Genome Biol. Evol.">
        <title>A High-Quality Reference Genome for a Parasitic Bivalve with Doubly Uniparental Inheritance (Bivalvia: Unionida).</title>
        <authorList>
            <person name="Smith C.H."/>
        </authorList>
    </citation>
    <scope>NUCLEOTIDE SEQUENCE</scope>
    <source>
        <strain evidence="2">CHS0354</strain>
    </source>
</reference>
<feature type="chain" id="PRO_5042006803" evidence="1">
    <location>
        <begin position="23"/>
        <end position="147"/>
    </location>
</feature>
<comment type="caution">
    <text evidence="2">The sequence shown here is derived from an EMBL/GenBank/DDBJ whole genome shotgun (WGS) entry which is preliminary data.</text>
</comment>
<organism evidence="2 3">
    <name type="scientific">Potamilus streckersoni</name>
    <dbReference type="NCBI Taxonomy" id="2493646"/>
    <lineage>
        <taxon>Eukaryota</taxon>
        <taxon>Metazoa</taxon>
        <taxon>Spiralia</taxon>
        <taxon>Lophotrochozoa</taxon>
        <taxon>Mollusca</taxon>
        <taxon>Bivalvia</taxon>
        <taxon>Autobranchia</taxon>
        <taxon>Heteroconchia</taxon>
        <taxon>Palaeoheterodonta</taxon>
        <taxon>Unionida</taxon>
        <taxon>Unionoidea</taxon>
        <taxon>Unionidae</taxon>
        <taxon>Ambleminae</taxon>
        <taxon>Lampsilini</taxon>
        <taxon>Potamilus</taxon>
    </lineage>
</organism>
<dbReference type="Proteomes" id="UP001195483">
    <property type="component" value="Unassembled WGS sequence"/>
</dbReference>
<reference evidence="2" key="2">
    <citation type="journal article" date="2021" name="Genome Biol. Evol.">
        <title>Developing a high-quality reference genome for a parasitic bivalve with doubly uniparental inheritance (Bivalvia: Unionida).</title>
        <authorList>
            <person name="Smith C.H."/>
        </authorList>
    </citation>
    <scope>NUCLEOTIDE SEQUENCE</scope>
    <source>
        <strain evidence="2">CHS0354</strain>
        <tissue evidence="2">Mantle</tissue>
    </source>
</reference>
<feature type="signal peptide" evidence="1">
    <location>
        <begin position="1"/>
        <end position="22"/>
    </location>
</feature>
<proteinExistence type="predicted"/>
<evidence type="ECO:0000313" key="3">
    <source>
        <dbReference type="Proteomes" id="UP001195483"/>
    </source>
</evidence>
<evidence type="ECO:0000256" key="1">
    <source>
        <dbReference type="SAM" id="SignalP"/>
    </source>
</evidence>